<name>A0AAV7XDW2_9NEOP</name>
<organism evidence="1 2">
    <name type="scientific">Megalurothrips usitatus</name>
    <name type="common">bean blossom thrips</name>
    <dbReference type="NCBI Taxonomy" id="439358"/>
    <lineage>
        <taxon>Eukaryota</taxon>
        <taxon>Metazoa</taxon>
        <taxon>Ecdysozoa</taxon>
        <taxon>Arthropoda</taxon>
        <taxon>Hexapoda</taxon>
        <taxon>Insecta</taxon>
        <taxon>Pterygota</taxon>
        <taxon>Neoptera</taxon>
        <taxon>Paraneoptera</taxon>
        <taxon>Thysanoptera</taxon>
        <taxon>Terebrantia</taxon>
        <taxon>Thripoidea</taxon>
        <taxon>Thripidae</taxon>
        <taxon>Megalurothrips</taxon>
    </lineage>
</organism>
<evidence type="ECO:0000313" key="1">
    <source>
        <dbReference type="EMBL" id="KAJ1522695.1"/>
    </source>
</evidence>
<dbReference type="Proteomes" id="UP001075354">
    <property type="component" value="Chromosome 11"/>
</dbReference>
<comment type="caution">
    <text evidence="1">The sequence shown here is derived from an EMBL/GenBank/DDBJ whole genome shotgun (WGS) entry which is preliminary data.</text>
</comment>
<dbReference type="AlphaFoldDB" id="A0AAV7XDW2"/>
<keyword evidence="2" id="KW-1185">Reference proteome</keyword>
<accession>A0AAV7XDW2</accession>
<sequence length="78" mass="8823">MTHLSSVDDSPTILAQVWVRGVGAGDANKQVWRKQYLLLRDGCLYICEKLQVLAKILRQNRRLDPLLLTPTAHGLRKA</sequence>
<protein>
    <recommendedName>
        <fullName evidence="3">PH domain-containing protein</fullName>
    </recommendedName>
</protein>
<gene>
    <name evidence="1" type="ORF">ONE63_001856</name>
</gene>
<evidence type="ECO:0008006" key="3">
    <source>
        <dbReference type="Google" id="ProtNLM"/>
    </source>
</evidence>
<proteinExistence type="predicted"/>
<dbReference type="EMBL" id="JAPTSV010000011">
    <property type="protein sequence ID" value="KAJ1522695.1"/>
    <property type="molecule type" value="Genomic_DNA"/>
</dbReference>
<evidence type="ECO:0000313" key="2">
    <source>
        <dbReference type="Proteomes" id="UP001075354"/>
    </source>
</evidence>
<reference evidence="1" key="1">
    <citation type="submission" date="2022-12" db="EMBL/GenBank/DDBJ databases">
        <title>Chromosome-level genome assembly of the bean flower thrips Megalurothrips usitatus.</title>
        <authorList>
            <person name="Ma L."/>
            <person name="Liu Q."/>
            <person name="Li H."/>
            <person name="Cai W."/>
        </authorList>
    </citation>
    <scope>NUCLEOTIDE SEQUENCE</scope>
    <source>
        <strain evidence="1">Cailab_2022a</strain>
    </source>
</reference>